<dbReference type="InterPro" id="IPR002205">
    <property type="entry name" value="Topo_IIA_dom_A"/>
</dbReference>
<dbReference type="NCBIfam" id="NF004044">
    <property type="entry name" value="PRK05561.1"/>
    <property type="match status" value="1"/>
</dbReference>
<evidence type="ECO:0000256" key="8">
    <source>
        <dbReference type="ARBA" id="ARBA00063644"/>
    </source>
</evidence>
<dbReference type="PROSITE" id="PS52040">
    <property type="entry name" value="TOPO_IIA"/>
    <property type="match status" value="1"/>
</dbReference>
<dbReference type="Pfam" id="PF03989">
    <property type="entry name" value="DNA_gyraseA_C"/>
    <property type="match status" value="6"/>
</dbReference>
<dbReference type="FunFam" id="2.120.10.90:FF:000005">
    <property type="entry name" value="DNA topoisomerase 4 subunit A"/>
    <property type="match status" value="1"/>
</dbReference>
<dbReference type="GO" id="GO:0006261">
    <property type="term" value="P:DNA-templated DNA replication"/>
    <property type="evidence" value="ECO:0007669"/>
    <property type="project" value="UniProtKB-UniRule"/>
</dbReference>
<dbReference type="GO" id="GO:0006265">
    <property type="term" value="P:DNA topological change"/>
    <property type="evidence" value="ECO:0007669"/>
    <property type="project" value="UniProtKB-UniRule"/>
</dbReference>
<evidence type="ECO:0000256" key="10">
    <source>
        <dbReference type="PROSITE-ProRule" id="PRU01384"/>
    </source>
</evidence>
<feature type="domain" description="Topo IIA-type catalytic" evidence="12">
    <location>
        <begin position="46"/>
        <end position="514"/>
    </location>
</feature>
<name>A0A839NEQ5_9MICO</name>
<dbReference type="RefSeq" id="WP_183322097.1">
    <property type="nucleotide sequence ID" value="NZ_JACHVQ010000003.1"/>
</dbReference>
<evidence type="ECO:0000256" key="2">
    <source>
        <dbReference type="ARBA" id="ARBA00008263"/>
    </source>
</evidence>
<accession>A0A839NEQ5</accession>
<comment type="similarity">
    <text evidence="2 9">Belongs to the type II topoisomerase GyrA/ParC subunit family.</text>
</comment>
<keyword evidence="9" id="KW-0963">Cytoplasm</keyword>
<evidence type="ECO:0000256" key="11">
    <source>
        <dbReference type="SAM" id="MobiDB-lite"/>
    </source>
</evidence>
<dbReference type="SUPFAM" id="SSF101904">
    <property type="entry name" value="GyrA/ParC C-terminal domain-like"/>
    <property type="match status" value="1"/>
</dbReference>
<dbReference type="Gene3D" id="3.90.199.10">
    <property type="entry name" value="Topoisomerase II, domain 5"/>
    <property type="match status" value="1"/>
</dbReference>
<gene>
    <name evidence="9" type="primary">gyrA</name>
    <name evidence="13" type="ORF">FHU39_003666</name>
</gene>
<dbReference type="GO" id="GO:0005737">
    <property type="term" value="C:cytoplasm"/>
    <property type="evidence" value="ECO:0007669"/>
    <property type="project" value="UniProtKB-SubCell"/>
</dbReference>
<keyword evidence="4 9" id="KW-0067">ATP-binding</keyword>
<dbReference type="PANTHER" id="PTHR43493:SF5">
    <property type="entry name" value="DNA GYRASE SUBUNIT A, CHLOROPLASTIC_MITOCHONDRIAL"/>
    <property type="match status" value="1"/>
</dbReference>
<dbReference type="GO" id="GO:0034335">
    <property type="term" value="F:DNA negative supercoiling activity"/>
    <property type="evidence" value="ECO:0007669"/>
    <property type="project" value="UniProtKB-ARBA"/>
</dbReference>
<dbReference type="InterPro" id="IPR013760">
    <property type="entry name" value="Topo_IIA-like_dom_sf"/>
</dbReference>
<comment type="subunit">
    <text evidence="9">Heterotetramer, composed of two GyrA and two GyrB chains. In the heterotetramer, GyrA contains the active site tyrosine that forms a transient covalent intermediate with DNA, while GyrB binds cofactors and catalyzes ATP hydrolysis.</text>
</comment>
<comment type="caution">
    <text evidence="13">The sequence shown here is derived from an EMBL/GenBank/DDBJ whole genome shotgun (WGS) entry which is preliminary data.</text>
</comment>
<feature type="compositionally biased region" description="Acidic residues" evidence="11">
    <location>
        <begin position="861"/>
        <end position="876"/>
    </location>
</feature>
<dbReference type="GO" id="GO:0003677">
    <property type="term" value="F:DNA binding"/>
    <property type="evidence" value="ECO:0007669"/>
    <property type="project" value="UniProtKB-UniRule"/>
</dbReference>
<dbReference type="GO" id="GO:0005694">
    <property type="term" value="C:chromosome"/>
    <property type="evidence" value="ECO:0007669"/>
    <property type="project" value="InterPro"/>
</dbReference>
<dbReference type="EMBL" id="JACHVQ010000003">
    <property type="protein sequence ID" value="MBB2893635.1"/>
    <property type="molecule type" value="Genomic_DNA"/>
</dbReference>
<dbReference type="SMART" id="SM00434">
    <property type="entry name" value="TOP4c"/>
    <property type="match status" value="1"/>
</dbReference>
<comment type="miscellaneous">
    <text evidence="9">Few gyrases are as efficient as E.coli at forming negative supercoils. Not all organisms have 2 type II topoisomerases; in organisms with a single type II topoisomerase this enzyme also has to decatenate newly replicated chromosomes.</text>
</comment>
<dbReference type="Gene3D" id="2.120.10.90">
    <property type="entry name" value="DNA gyrase/topoisomerase IV, subunit A, C-terminal"/>
    <property type="match status" value="1"/>
</dbReference>
<feature type="region of interest" description="Disordered" evidence="11">
    <location>
        <begin position="1"/>
        <end position="23"/>
    </location>
</feature>
<comment type="function">
    <text evidence="9">A type II topoisomerase that negatively supercoils closed circular double-stranded (ds) DNA in an ATP-dependent manner to modulate DNA topology and maintain chromosomes in an underwound state. Negative supercoiling favors strand separation, and DNA replication, transcription, recombination and repair, all of which involve strand separation. Also able to catalyze the interconversion of other topological isomers of dsDNA rings, including catenanes and knotted rings. Type II topoisomerases break and join 2 DNA strands simultaneously in an ATP-dependent manner.</text>
</comment>
<keyword evidence="6 9" id="KW-0238">DNA-binding</keyword>
<dbReference type="InterPro" id="IPR050220">
    <property type="entry name" value="Type_II_DNA_Topoisomerases"/>
</dbReference>
<dbReference type="GO" id="GO:0005524">
    <property type="term" value="F:ATP binding"/>
    <property type="evidence" value="ECO:0007669"/>
    <property type="project" value="UniProtKB-UniRule"/>
</dbReference>
<dbReference type="Pfam" id="PF00521">
    <property type="entry name" value="DNA_topoisoIV"/>
    <property type="match status" value="1"/>
</dbReference>
<dbReference type="SUPFAM" id="SSF56719">
    <property type="entry name" value="Type II DNA topoisomerase"/>
    <property type="match status" value="1"/>
</dbReference>
<protein>
    <recommendedName>
        <fullName evidence="9">DNA gyrase subunit A</fullName>
        <ecNumber evidence="9">5.6.2.2</ecNumber>
    </recommendedName>
</protein>
<keyword evidence="14" id="KW-1185">Reference proteome</keyword>
<comment type="catalytic activity">
    <reaction evidence="1 9 10">
        <text>ATP-dependent breakage, passage and rejoining of double-stranded DNA.</text>
        <dbReference type="EC" id="5.6.2.2"/>
    </reaction>
</comment>
<evidence type="ECO:0000256" key="7">
    <source>
        <dbReference type="ARBA" id="ARBA00023235"/>
    </source>
</evidence>
<dbReference type="Gene3D" id="1.10.268.10">
    <property type="entry name" value="Topoisomerase, domain 3"/>
    <property type="match status" value="1"/>
</dbReference>
<evidence type="ECO:0000256" key="6">
    <source>
        <dbReference type="ARBA" id="ARBA00023125"/>
    </source>
</evidence>
<dbReference type="FunFam" id="3.90.199.10:FF:000001">
    <property type="entry name" value="DNA gyrase subunit A"/>
    <property type="match status" value="1"/>
</dbReference>
<dbReference type="Proteomes" id="UP000559182">
    <property type="component" value="Unassembled WGS sequence"/>
</dbReference>
<dbReference type="NCBIfam" id="TIGR01063">
    <property type="entry name" value="gyrA"/>
    <property type="match status" value="1"/>
</dbReference>
<comment type="subcellular location">
    <subcellularLocation>
        <location evidence="9">Cytoplasm</location>
    </subcellularLocation>
</comment>
<dbReference type="PANTHER" id="PTHR43493">
    <property type="entry name" value="DNA GYRASE/TOPOISOMERASE SUBUNIT A"/>
    <property type="match status" value="1"/>
</dbReference>
<dbReference type="HAMAP" id="MF_01897">
    <property type="entry name" value="GyrA"/>
    <property type="match status" value="1"/>
</dbReference>
<feature type="region of interest" description="Disordered" evidence="11">
    <location>
        <begin position="805"/>
        <end position="876"/>
    </location>
</feature>
<dbReference type="EC" id="5.6.2.2" evidence="9"/>
<evidence type="ECO:0000256" key="9">
    <source>
        <dbReference type="HAMAP-Rule" id="MF_01897"/>
    </source>
</evidence>
<evidence type="ECO:0000256" key="5">
    <source>
        <dbReference type="ARBA" id="ARBA00023029"/>
    </source>
</evidence>
<evidence type="ECO:0000313" key="13">
    <source>
        <dbReference type="EMBL" id="MBB2893635.1"/>
    </source>
</evidence>
<keyword evidence="5 9" id="KW-0799">Topoisomerase</keyword>
<feature type="active site" description="O-(5'-phospho-DNA)-tyrosine intermediate" evidence="9 10">
    <location>
        <position position="134"/>
    </location>
</feature>
<sequence>MTDDTTPPTGGDGEGPRSNVDPIDLNTEMQRSYIDYAMAVIVSRALPDVRDGMKPVHRRIVYAMFDGGYRPDRGYNKCSRVVGDVMGQYHPHGDSAIYDALVRLVQPWSMRYPLVDGQGNFGSPGNDGAAAPRYTECRMAPLAMELVRDIEKDTVDFEPNYDGKTMQPTVLPARFPNLLVNGASGIAVGMATQIPPHNLREVAAGAQWLLTHPEATREELLAKLLEIIPGPDFPTGALIMGKKGIEDAYRTGRGSIVMRAVVNVEEIQGRQCLVVTELPYQVNPDALAEKIATLVRDGRVAGIADLRDETSGRTGQRLVIVLKRDAVAKVVLNNLYKHTQLQQSFGANMLALVDGVPRTLPISAFVRYWVEHQVEVIRRRTAYLLRQAEEQIHILRGYLKALDALDEVIALIRRSPSADEARGGLMELLDVDEIQATAILNLQLRRLAALERQKIVEEHDKLQLAIEDYQDILAKPERQRQIVSDELADIVDRYGDDRRTQIVPFDGDMSMEDLIPEEDVVVTITRGGYAKRTKTSEYRSQRRGGKGVRGASLRGDDVVEHFFTTTTHQWLLFFTNTGRVYRAKAYDLPEGSRDAKGQHVANLLAFQPGEQIAQVMELHDYEQAPYLLLATKRGLVKKTKLTDYDSPRTGGLIAVNLRDGDELVGAALASSEDDVLLVSRKGQSVRFHATDDVLRPMGRSTSGVTGMKFRDGDELLSMSIVPEGTEREQLYLFVVFENGLAKRTDVEEYPVKGRATLGVKVAAISDRGGDLVGALVVEASDEVLVVMEKGKIVRSHVDEVRATGRSTQGVQFATPDKKDSIVAVARNAEDEVEDDPDDGVPSSEASQDDATDAEPPATDGPEADADQTPDEPGDDE</sequence>
<keyword evidence="7 9" id="KW-0413">Isomerase</keyword>
<evidence type="ECO:0000256" key="1">
    <source>
        <dbReference type="ARBA" id="ARBA00000185"/>
    </source>
</evidence>
<evidence type="ECO:0000256" key="3">
    <source>
        <dbReference type="ARBA" id="ARBA00022741"/>
    </source>
</evidence>
<reference evidence="13 14" key="1">
    <citation type="submission" date="2020-08" db="EMBL/GenBank/DDBJ databases">
        <title>Sequencing the genomes of 1000 actinobacteria strains.</title>
        <authorList>
            <person name="Klenk H.-P."/>
        </authorList>
    </citation>
    <scope>NUCLEOTIDE SEQUENCE [LARGE SCALE GENOMIC DNA]</scope>
    <source>
        <strain evidence="13 14">DSM 105369</strain>
    </source>
</reference>
<dbReference type="GO" id="GO:0009330">
    <property type="term" value="C:DNA topoisomerase type II (double strand cut, ATP-hydrolyzing) complex"/>
    <property type="evidence" value="ECO:0007669"/>
    <property type="project" value="TreeGrafter"/>
</dbReference>
<dbReference type="InterPro" id="IPR035516">
    <property type="entry name" value="Gyrase/topoIV_suA_C"/>
</dbReference>
<dbReference type="InterPro" id="IPR006691">
    <property type="entry name" value="GyrA/parC_rep"/>
</dbReference>
<dbReference type="CDD" id="cd00187">
    <property type="entry name" value="TOP4c"/>
    <property type="match status" value="1"/>
</dbReference>
<keyword evidence="3 9" id="KW-0547">Nucleotide-binding</keyword>
<organism evidence="13 14">
    <name type="scientific">Flexivirga oryzae</name>
    <dbReference type="NCBI Taxonomy" id="1794944"/>
    <lineage>
        <taxon>Bacteria</taxon>
        <taxon>Bacillati</taxon>
        <taxon>Actinomycetota</taxon>
        <taxon>Actinomycetes</taxon>
        <taxon>Micrococcales</taxon>
        <taxon>Dermacoccaceae</taxon>
        <taxon>Flexivirga</taxon>
    </lineage>
</organism>
<dbReference type="AlphaFoldDB" id="A0A839NEQ5"/>
<dbReference type="Gene3D" id="3.30.1360.40">
    <property type="match status" value="1"/>
</dbReference>
<comment type="subunit">
    <text evidence="8">Heterotetramer composed of ParC and ParE.</text>
</comment>
<evidence type="ECO:0000259" key="12">
    <source>
        <dbReference type="PROSITE" id="PS52040"/>
    </source>
</evidence>
<dbReference type="InterPro" id="IPR013758">
    <property type="entry name" value="Topo_IIA_A/C_ab"/>
</dbReference>
<dbReference type="InterPro" id="IPR005743">
    <property type="entry name" value="GyrA"/>
</dbReference>
<dbReference type="InterPro" id="IPR013757">
    <property type="entry name" value="Topo_IIA_A_a_sf"/>
</dbReference>
<feature type="short sequence motif" description="GyrA-box" evidence="9">
    <location>
        <begin position="541"/>
        <end position="547"/>
    </location>
</feature>
<evidence type="ECO:0000256" key="4">
    <source>
        <dbReference type="ARBA" id="ARBA00022840"/>
    </source>
</evidence>
<dbReference type="NCBIfam" id="NF004043">
    <property type="entry name" value="PRK05560.1"/>
    <property type="match status" value="1"/>
</dbReference>
<dbReference type="FunFam" id="1.10.268.10:FF:000001">
    <property type="entry name" value="DNA gyrase subunit A"/>
    <property type="match status" value="1"/>
</dbReference>
<evidence type="ECO:0000313" key="14">
    <source>
        <dbReference type="Proteomes" id="UP000559182"/>
    </source>
</evidence>
<dbReference type="FunFam" id="3.30.1360.40:FF:000002">
    <property type="entry name" value="DNA gyrase subunit A"/>
    <property type="match status" value="1"/>
</dbReference>
<proteinExistence type="inferred from homology"/>